<dbReference type="Gene3D" id="3.90.1720.10">
    <property type="entry name" value="endopeptidase domain like (from Nostoc punctiforme)"/>
    <property type="match status" value="1"/>
</dbReference>
<dbReference type="InterPro" id="IPR036779">
    <property type="entry name" value="LysM_dom_sf"/>
</dbReference>
<dbReference type="Gene3D" id="3.10.350.10">
    <property type="entry name" value="LysM domain"/>
    <property type="match status" value="3"/>
</dbReference>
<proteinExistence type="inferred from homology"/>
<evidence type="ECO:0000256" key="5">
    <source>
        <dbReference type="ARBA" id="ARBA00022801"/>
    </source>
</evidence>
<gene>
    <name evidence="11" type="ORF">HMPREF1015_02058</name>
</gene>
<dbReference type="CDD" id="cd00118">
    <property type="entry name" value="LysM"/>
    <property type="match status" value="3"/>
</dbReference>
<dbReference type="GO" id="GO:0008234">
    <property type="term" value="F:cysteine-type peptidase activity"/>
    <property type="evidence" value="ECO:0007669"/>
    <property type="project" value="UniProtKB-KW"/>
</dbReference>
<dbReference type="AlphaFoldDB" id="G9QM00"/>
<dbReference type="PANTHER" id="PTHR47053:SF1">
    <property type="entry name" value="MUREIN DD-ENDOPEPTIDASE MEPH-RELATED"/>
    <property type="match status" value="1"/>
</dbReference>
<keyword evidence="2" id="KW-0645">Protease</keyword>
<evidence type="ECO:0000256" key="8">
    <source>
        <dbReference type="SAM" id="SignalP"/>
    </source>
</evidence>
<dbReference type="InterPro" id="IPR018392">
    <property type="entry name" value="LysM"/>
</dbReference>
<evidence type="ECO:0000259" key="10">
    <source>
        <dbReference type="PROSITE" id="PS51935"/>
    </source>
</evidence>
<dbReference type="SUPFAM" id="SSF54106">
    <property type="entry name" value="LysM domain"/>
    <property type="match status" value="3"/>
</dbReference>
<dbReference type="PANTHER" id="PTHR47053">
    <property type="entry name" value="MUREIN DD-ENDOPEPTIDASE MEPH-RELATED"/>
    <property type="match status" value="1"/>
</dbReference>
<keyword evidence="3 8" id="KW-0732">Signal</keyword>
<name>G9QM00_9BACI</name>
<feature type="domain" description="LysM" evidence="9">
    <location>
        <begin position="162"/>
        <end position="205"/>
    </location>
</feature>
<evidence type="ECO:0000256" key="2">
    <source>
        <dbReference type="ARBA" id="ARBA00022670"/>
    </source>
</evidence>
<keyword evidence="12" id="KW-1185">Reference proteome</keyword>
<dbReference type="InterPro" id="IPR038765">
    <property type="entry name" value="Papain-like_cys_pep_sf"/>
</dbReference>
<feature type="domain" description="NlpC/P60" evidence="10">
    <location>
        <begin position="220"/>
        <end position="341"/>
    </location>
</feature>
<feature type="domain" description="LysM" evidence="9">
    <location>
        <begin position="92"/>
        <end position="135"/>
    </location>
</feature>
<evidence type="ECO:0000256" key="1">
    <source>
        <dbReference type="ARBA" id="ARBA00007074"/>
    </source>
</evidence>
<evidence type="ECO:0000313" key="12">
    <source>
        <dbReference type="Proteomes" id="UP000011747"/>
    </source>
</evidence>
<feature type="compositionally biased region" description="Low complexity" evidence="7">
    <location>
        <begin position="143"/>
        <end position="161"/>
    </location>
</feature>
<evidence type="ECO:0008006" key="13">
    <source>
        <dbReference type="Google" id="ProtNLM"/>
    </source>
</evidence>
<evidence type="ECO:0000256" key="4">
    <source>
        <dbReference type="ARBA" id="ARBA00022737"/>
    </source>
</evidence>
<dbReference type="PROSITE" id="PS51935">
    <property type="entry name" value="NLPC_P60"/>
    <property type="match status" value="1"/>
</dbReference>
<keyword evidence="4" id="KW-0677">Repeat</keyword>
<dbReference type="EMBL" id="ACWF01000110">
    <property type="protein sequence ID" value="EHL77647.1"/>
    <property type="molecule type" value="Genomic_DNA"/>
</dbReference>
<sequence length="341" mass="36171">MRKALFTLSTAAIISAGFASKSEAAIINYQVRSGDTLYSISKKYNTTIDSIKNLNHLSTNTIYVSQVLKIDDGKSSTQSLSTSSSSTSSGTATYTVKSGDTLSQIARAYGTTVQNLKSWNGLSSDTIYPGQVLKVKASAAASSSSGAQSSGTTNSNSSSGSKTYTVVKGDTLTKIASKYGTSVSAIKSANHLSSDTIYVGQKLIIPSGAANSSSIEQTGSNVNTAVVAEAKKYIGVPYVFGGSSPSVGFDCSGFVYYVFNKVGKSIPRTSAEGYYSRSYYVSNPQPGDLVFFDNTYKQGVSHMGIYIGNNQFIHAGGDQVQISSLSNSYYQSHFDSFKRFY</sequence>
<feature type="chain" id="PRO_5003526428" description="Peptidoglycan endopeptidase LytE" evidence="8">
    <location>
        <begin position="25"/>
        <end position="341"/>
    </location>
</feature>
<dbReference type="InterPro" id="IPR051202">
    <property type="entry name" value="Peptidase_C40"/>
</dbReference>
<dbReference type="Pfam" id="PF00877">
    <property type="entry name" value="NLPC_P60"/>
    <property type="match status" value="1"/>
</dbReference>
<keyword evidence="6" id="KW-0788">Thiol protease</keyword>
<reference evidence="11 12" key="1">
    <citation type="submission" date="2011-09" db="EMBL/GenBank/DDBJ databases">
        <title>The Genome Sequence of Bacillus smithii 7_3_47FAA.</title>
        <authorList>
            <consortium name="The Broad Institute Genome Sequencing Platform"/>
            <person name="Earl A."/>
            <person name="Ward D."/>
            <person name="Feldgarden M."/>
            <person name="Gevers D."/>
            <person name="Daigneault M."/>
            <person name="Strauss J."/>
            <person name="Allen-Vercoe E."/>
            <person name="Young S.K."/>
            <person name="Zeng Q."/>
            <person name="Gargeya S."/>
            <person name="Fitzgerald M."/>
            <person name="Haas B."/>
            <person name="Abouelleil A."/>
            <person name="Alvarado L."/>
            <person name="Arachchi H.M."/>
            <person name="Berlin A."/>
            <person name="Brown A."/>
            <person name="Chapman S.B."/>
            <person name="Chen Z."/>
            <person name="Dunbar C."/>
            <person name="Freedman E."/>
            <person name="Gearin G."/>
            <person name="Goldberg J."/>
            <person name="Griggs A."/>
            <person name="Gujja S."/>
            <person name="Heiman D."/>
            <person name="Howarth C."/>
            <person name="Larson L."/>
            <person name="Lui A."/>
            <person name="MacDonald P.J.P."/>
            <person name="Montmayeur A."/>
            <person name="Murphy C."/>
            <person name="Neiman D."/>
            <person name="Pearson M."/>
            <person name="Priest M."/>
            <person name="Roberts A."/>
            <person name="Saif S."/>
            <person name="Shea T."/>
            <person name="Shenoy N."/>
            <person name="Sisk P."/>
            <person name="Stolte C."/>
            <person name="Sykes S."/>
            <person name="Wortman J."/>
            <person name="Nusbaum C."/>
            <person name="Birren B."/>
        </authorList>
    </citation>
    <scope>NUCLEOTIDE SEQUENCE [LARGE SCALE GENOMIC DNA]</scope>
    <source>
        <strain evidence="11 12">7_3_47FAA</strain>
    </source>
</reference>
<evidence type="ECO:0000256" key="6">
    <source>
        <dbReference type="ARBA" id="ARBA00022807"/>
    </source>
</evidence>
<feature type="region of interest" description="Disordered" evidence="7">
    <location>
        <begin position="143"/>
        <end position="162"/>
    </location>
</feature>
<dbReference type="RefSeq" id="WP_004439616.1">
    <property type="nucleotide sequence ID" value="NZ_JH414756.1"/>
</dbReference>
<dbReference type="SUPFAM" id="SSF54001">
    <property type="entry name" value="Cysteine proteinases"/>
    <property type="match status" value="1"/>
</dbReference>
<evidence type="ECO:0000256" key="7">
    <source>
        <dbReference type="SAM" id="MobiDB-lite"/>
    </source>
</evidence>
<feature type="signal peptide" evidence="8">
    <location>
        <begin position="1"/>
        <end position="24"/>
    </location>
</feature>
<comment type="similarity">
    <text evidence="1">Belongs to the peptidase C40 family.</text>
</comment>
<dbReference type="PATRIC" id="fig|665952.3.peg.2099"/>
<evidence type="ECO:0000259" key="9">
    <source>
        <dbReference type="PROSITE" id="PS51782"/>
    </source>
</evidence>
<comment type="caution">
    <text evidence="11">The sequence shown here is derived from an EMBL/GenBank/DDBJ whole genome shotgun (WGS) entry which is preliminary data.</text>
</comment>
<protein>
    <recommendedName>
        <fullName evidence="13">Peptidoglycan endopeptidase LytE</fullName>
    </recommendedName>
</protein>
<dbReference type="SMART" id="SM00257">
    <property type="entry name" value="LysM"/>
    <property type="match status" value="3"/>
</dbReference>
<dbReference type="HOGENOM" id="CLU_016043_1_1_9"/>
<feature type="domain" description="LysM" evidence="9">
    <location>
        <begin position="27"/>
        <end position="70"/>
    </location>
</feature>
<accession>G9QM00</accession>
<dbReference type="Pfam" id="PF01476">
    <property type="entry name" value="LysM"/>
    <property type="match status" value="3"/>
</dbReference>
<dbReference type="GO" id="GO:0006508">
    <property type="term" value="P:proteolysis"/>
    <property type="evidence" value="ECO:0007669"/>
    <property type="project" value="UniProtKB-KW"/>
</dbReference>
<evidence type="ECO:0000256" key="3">
    <source>
        <dbReference type="ARBA" id="ARBA00022729"/>
    </source>
</evidence>
<keyword evidence="5" id="KW-0378">Hydrolase</keyword>
<organism evidence="11 12">
    <name type="scientific">Bacillus smithii 7_3_47FAA</name>
    <dbReference type="NCBI Taxonomy" id="665952"/>
    <lineage>
        <taxon>Bacteria</taxon>
        <taxon>Bacillati</taxon>
        <taxon>Bacillota</taxon>
        <taxon>Bacilli</taxon>
        <taxon>Bacillales</taxon>
        <taxon>Bacillaceae</taxon>
        <taxon>Bacillus</taxon>
    </lineage>
</organism>
<dbReference type="InterPro" id="IPR000064">
    <property type="entry name" value="NLP_P60_dom"/>
</dbReference>
<evidence type="ECO:0000313" key="11">
    <source>
        <dbReference type="EMBL" id="EHL77647.1"/>
    </source>
</evidence>
<dbReference type="PROSITE" id="PS51782">
    <property type="entry name" value="LYSM"/>
    <property type="match status" value="3"/>
</dbReference>
<dbReference type="Proteomes" id="UP000011747">
    <property type="component" value="Unassembled WGS sequence"/>
</dbReference>